<keyword evidence="20" id="KW-1185">Reference proteome</keyword>
<dbReference type="Proteomes" id="UP000094444">
    <property type="component" value="Unassembled WGS sequence"/>
</dbReference>
<keyword evidence="11" id="KW-0521">NADP</keyword>
<dbReference type="InterPro" id="IPR002401">
    <property type="entry name" value="Cyt_P450_E_grp-I"/>
</dbReference>
<dbReference type="InterPro" id="IPR017972">
    <property type="entry name" value="Cyt_P450_CS"/>
</dbReference>
<dbReference type="STRING" id="158607.A0A2P5HGH5"/>
<dbReference type="Pfam" id="PF00067">
    <property type="entry name" value="p450"/>
    <property type="match status" value="1"/>
</dbReference>
<evidence type="ECO:0000256" key="9">
    <source>
        <dbReference type="ARBA" id="ARBA00022723"/>
    </source>
</evidence>
<comment type="cofactor">
    <cofactor evidence="1">
        <name>FMN</name>
        <dbReference type="ChEBI" id="CHEBI:58210"/>
    </cofactor>
</comment>
<feature type="compositionally biased region" description="Basic residues" evidence="18">
    <location>
        <begin position="1"/>
        <end position="14"/>
    </location>
</feature>
<feature type="binding site" description="axial binding residue" evidence="16">
    <location>
        <position position="446"/>
    </location>
    <ligand>
        <name>heme</name>
        <dbReference type="ChEBI" id="CHEBI:30413"/>
    </ligand>
    <ligandPart>
        <name>Fe</name>
        <dbReference type="ChEBI" id="CHEBI:18248"/>
    </ligandPart>
</feature>
<dbReference type="OrthoDB" id="1470350at2759"/>
<evidence type="ECO:0000256" key="8">
    <source>
        <dbReference type="ARBA" id="ARBA00022643"/>
    </source>
</evidence>
<dbReference type="PANTHER" id="PTHR24301">
    <property type="entry name" value="THROMBOXANE-A SYNTHASE"/>
    <property type="match status" value="1"/>
</dbReference>
<keyword evidence="10" id="KW-0274">FAD</keyword>
<dbReference type="InParanoid" id="A0A2P5HGH5"/>
<dbReference type="AlphaFoldDB" id="A0A2P5HGH5"/>
<keyword evidence="12" id="KW-0249">Electron transport</keyword>
<gene>
    <name evidence="19" type="ORF">DHEL01_v212254</name>
</gene>
<evidence type="ECO:0000313" key="20">
    <source>
        <dbReference type="Proteomes" id="UP000094444"/>
    </source>
</evidence>
<dbReference type="EMBL" id="MAVT02002381">
    <property type="protein sequence ID" value="POS69352.1"/>
    <property type="molecule type" value="Genomic_DNA"/>
</dbReference>
<dbReference type="InterPro" id="IPR001128">
    <property type="entry name" value="Cyt_P450"/>
</dbReference>
<keyword evidence="15 17" id="KW-0503">Monooxygenase</keyword>
<evidence type="ECO:0000256" key="10">
    <source>
        <dbReference type="ARBA" id="ARBA00022827"/>
    </source>
</evidence>
<name>A0A2P5HGH5_DIAHE</name>
<dbReference type="GO" id="GO:0004497">
    <property type="term" value="F:monooxygenase activity"/>
    <property type="evidence" value="ECO:0007669"/>
    <property type="project" value="UniProtKB-KW"/>
</dbReference>
<accession>A0A2P5HGH5</accession>
<evidence type="ECO:0000256" key="18">
    <source>
        <dbReference type="SAM" id="MobiDB-lite"/>
    </source>
</evidence>
<evidence type="ECO:0000256" key="3">
    <source>
        <dbReference type="ARBA" id="ARBA00001974"/>
    </source>
</evidence>
<dbReference type="CDD" id="cd11068">
    <property type="entry name" value="CYP120A1"/>
    <property type="match status" value="1"/>
</dbReference>
<protein>
    <submittedName>
        <fullName evidence="19">Bifunctional P-450/NADPH-P450 reductase</fullName>
    </submittedName>
</protein>
<dbReference type="PRINTS" id="PR00463">
    <property type="entry name" value="EP450I"/>
</dbReference>
<evidence type="ECO:0000256" key="5">
    <source>
        <dbReference type="ARBA" id="ARBA00022448"/>
    </source>
</evidence>
<comment type="cofactor">
    <cofactor evidence="3">
        <name>FAD</name>
        <dbReference type="ChEBI" id="CHEBI:57692"/>
    </cofactor>
</comment>
<organism evidence="19 20">
    <name type="scientific">Diaporthe helianthi</name>
    <dbReference type="NCBI Taxonomy" id="158607"/>
    <lineage>
        <taxon>Eukaryota</taxon>
        <taxon>Fungi</taxon>
        <taxon>Dikarya</taxon>
        <taxon>Ascomycota</taxon>
        <taxon>Pezizomycotina</taxon>
        <taxon>Sordariomycetes</taxon>
        <taxon>Sordariomycetidae</taxon>
        <taxon>Diaporthales</taxon>
        <taxon>Diaporthaceae</taxon>
        <taxon>Diaporthe</taxon>
    </lineage>
</organism>
<comment type="similarity">
    <text evidence="17">Belongs to the cytochrome P450 family.</text>
</comment>
<dbReference type="GO" id="GO:0016705">
    <property type="term" value="F:oxidoreductase activity, acting on paired donors, with incorporation or reduction of molecular oxygen"/>
    <property type="evidence" value="ECO:0007669"/>
    <property type="project" value="InterPro"/>
</dbReference>
<evidence type="ECO:0000313" key="19">
    <source>
        <dbReference type="EMBL" id="POS69352.1"/>
    </source>
</evidence>
<keyword evidence="13 17" id="KW-0560">Oxidoreductase</keyword>
<evidence type="ECO:0000256" key="6">
    <source>
        <dbReference type="ARBA" id="ARBA00022617"/>
    </source>
</evidence>
<evidence type="ECO:0000256" key="2">
    <source>
        <dbReference type="ARBA" id="ARBA00001971"/>
    </source>
</evidence>
<keyword evidence="6 16" id="KW-0349">Heme</keyword>
<dbReference type="GO" id="GO:0020037">
    <property type="term" value="F:heme binding"/>
    <property type="evidence" value="ECO:0007669"/>
    <property type="project" value="InterPro"/>
</dbReference>
<keyword evidence="14 16" id="KW-0408">Iron</keyword>
<evidence type="ECO:0000256" key="17">
    <source>
        <dbReference type="RuleBase" id="RU000461"/>
    </source>
</evidence>
<dbReference type="Gene3D" id="1.10.630.10">
    <property type="entry name" value="Cytochrome P450"/>
    <property type="match status" value="1"/>
</dbReference>
<comment type="similarity">
    <text evidence="4">In the N-terminal section; belongs to the cytochrome P450 family.</text>
</comment>
<keyword evidence="8" id="KW-0288">FMN</keyword>
<evidence type="ECO:0000256" key="1">
    <source>
        <dbReference type="ARBA" id="ARBA00001917"/>
    </source>
</evidence>
<keyword evidence="5" id="KW-0813">Transport</keyword>
<dbReference type="PROSITE" id="PS00086">
    <property type="entry name" value="CYTOCHROME_P450"/>
    <property type="match status" value="1"/>
</dbReference>
<comment type="cofactor">
    <cofactor evidence="2 16">
        <name>heme</name>
        <dbReference type="ChEBI" id="CHEBI:30413"/>
    </cofactor>
</comment>
<evidence type="ECO:0000256" key="16">
    <source>
        <dbReference type="PIRSR" id="PIRSR602401-1"/>
    </source>
</evidence>
<sequence>MGRNRAPNRCRNRSRGAESEAAMAAEGPPCPGQEPPCHLPGPYALPVIGNVFDIDNVDVPLLSLQNLAEKYGEVYQLRFPGQNPVMFISSVSLTNEICNEKRFRKKISSLLVHLSKGVRKSMFTVNTYDEAWGVAHRILMPAFGTASIRSMLPEMKEITNQMVLKWARHGQEPICVTEDMTRLTLDILGLCGMGFRFNSFYRPDRLHPFVESMQQFMSEADRMVRRLPLLGLFYRSRDRQFWRDIGVMRGWAEEIVRARRNNLTGVHGTKRTDLLEVMLDCADPKTGKKLTEDLVVDNLTSFLAAGHETTSGMLSFALYELLCHPEALRRTRDEVDAVCGRGPVTAEHLGSLNYVTAVLRETLRLHPTIPGFMVEAVEDTVIGGGFVAAKGQTVTCLVESVHLDKAVYGEDSHEFKPERMSNDAFRDRQRRFGNCWKPFGNGSRSCIGRPFAWQEGLLALAVILQNFDVALADPGYKLRRDSLKSLDRDTSIVAKNGL</sequence>
<dbReference type="GO" id="GO:0005506">
    <property type="term" value="F:iron ion binding"/>
    <property type="evidence" value="ECO:0007669"/>
    <property type="project" value="InterPro"/>
</dbReference>
<evidence type="ECO:0000256" key="14">
    <source>
        <dbReference type="ARBA" id="ARBA00023004"/>
    </source>
</evidence>
<comment type="caution">
    <text evidence="19">The sequence shown here is derived from an EMBL/GenBank/DDBJ whole genome shotgun (WGS) entry which is preliminary data.</text>
</comment>
<evidence type="ECO:0000256" key="12">
    <source>
        <dbReference type="ARBA" id="ARBA00022982"/>
    </source>
</evidence>
<dbReference type="SUPFAM" id="SSF48264">
    <property type="entry name" value="Cytochrome P450"/>
    <property type="match status" value="1"/>
</dbReference>
<dbReference type="PRINTS" id="PR00385">
    <property type="entry name" value="P450"/>
</dbReference>
<proteinExistence type="inferred from homology"/>
<evidence type="ECO:0000256" key="7">
    <source>
        <dbReference type="ARBA" id="ARBA00022630"/>
    </source>
</evidence>
<evidence type="ECO:0000256" key="11">
    <source>
        <dbReference type="ARBA" id="ARBA00022857"/>
    </source>
</evidence>
<evidence type="ECO:0000256" key="4">
    <source>
        <dbReference type="ARBA" id="ARBA00010018"/>
    </source>
</evidence>
<evidence type="ECO:0000256" key="15">
    <source>
        <dbReference type="ARBA" id="ARBA00023033"/>
    </source>
</evidence>
<dbReference type="FunFam" id="1.10.630.10:FF:000040">
    <property type="entry name" value="Bifunctional cytochrome P450/NADPH--P450 reductase"/>
    <property type="match status" value="1"/>
</dbReference>
<evidence type="ECO:0000256" key="13">
    <source>
        <dbReference type="ARBA" id="ARBA00023002"/>
    </source>
</evidence>
<keyword evidence="9 16" id="KW-0479">Metal-binding</keyword>
<feature type="region of interest" description="Disordered" evidence="18">
    <location>
        <begin position="1"/>
        <end position="33"/>
    </location>
</feature>
<dbReference type="InterPro" id="IPR036396">
    <property type="entry name" value="Cyt_P450_sf"/>
</dbReference>
<reference evidence="19" key="1">
    <citation type="submission" date="2017-09" db="EMBL/GenBank/DDBJ databases">
        <title>Polyketide synthases of a Diaporthe helianthi virulent isolate.</title>
        <authorList>
            <person name="Baroncelli R."/>
        </authorList>
    </citation>
    <scope>NUCLEOTIDE SEQUENCE [LARGE SCALE GENOMIC DNA]</scope>
    <source>
        <strain evidence="19">7/96</strain>
    </source>
</reference>
<dbReference type="PANTHER" id="PTHR24301:SF2">
    <property type="entry name" value="THROMBOXANE-A SYNTHASE"/>
    <property type="match status" value="1"/>
</dbReference>
<keyword evidence="7" id="KW-0285">Flavoprotein</keyword>